<evidence type="ECO:0000256" key="1">
    <source>
        <dbReference type="SAM" id="MobiDB-lite"/>
    </source>
</evidence>
<proteinExistence type="predicted"/>
<feature type="signal peptide" evidence="2">
    <location>
        <begin position="1"/>
        <end position="27"/>
    </location>
</feature>
<feature type="compositionally biased region" description="Low complexity" evidence="1">
    <location>
        <begin position="419"/>
        <end position="432"/>
    </location>
</feature>
<dbReference type="AlphaFoldDB" id="A0A4P9XKN0"/>
<feature type="region of interest" description="Disordered" evidence="1">
    <location>
        <begin position="136"/>
        <end position="218"/>
    </location>
</feature>
<feature type="compositionally biased region" description="Basic and acidic residues" evidence="1">
    <location>
        <begin position="169"/>
        <end position="205"/>
    </location>
</feature>
<organism evidence="3 4">
    <name type="scientific">Thamnocephalis sphaerospora</name>
    <dbReference type="NCBI Taxonomy" id="78915"/>
    <lineage>
        <taxon>Eukaryota</taxon>
        <taxon>Fungi</taxon>
        <taxon>Fungi incertae sedis</taxon>
        <taxon>Zoopagomycota</taxon>
        <taxon>Zoopagomycotina</taxon>
        <taxon>Zoopagomycetes</taxon>
        <taxon>Zoopagales</taxon>
        <taxon>Sigmoideomycetaceae</taxon>
        <taxon>Thamnocephalis</taxon>
    </lineage>
</organism>
<feature type="region of interest" description="Disordered" evidence="1">
    <location>
        <begin position="413"/>
        <end position="432"/>
    </location>
</feature>
<dbReference type="EMBL" id="KZ992981">
    <property type="protein sequence ID" value="RKP05991.1"/>
    <property type="molecule type" value="Genomic_DNA"/>
</dbReference>
<keyword evidence="4" id="KW-1185">Reference proteome</keyword>
<sequence>MKYTSTQITFTLLAIAAITIDTTPVSAVPVRLNVPLTTWYVNMEGERYNDEINGRGASALWAIANENNIGINGQAGVHIPPNSNEINWNAGMEANGPFKSGWKSSASGHVALDDGKLSQSINSDSRIAVFGGTNVRTSASTSSHIGRVDDGIGVGSNSSISGRFTIPRSAEKNDAEPNDDGVKKNDAEPNNDDAKQKQRAERPRNFELGGGVSISSNASASSSSFKLMRSDNVNSIFQTQKKRVAVDTTLSGSTEGKIVTDGLETESKLENNFFTDLHGSEKTVAGKIHTGALLNGFENHLMTNAFGSTDGTVRSDDGTSVWASTRSSLNGNARVEDSRLVADGRTRHTALVFSGSEEKDRPVTLEDVNPTFNGAAAMDARLDGKNLKALGLVDVEYKNGKQSLDINETYAFPKESKPSPDSSSAQAAPDHSLTGRIRAAGCQLWPLLKECSIIAVKSAAGLTTL</sequence>
<accession>A0A4P9XKN0</accession>
<evidence type="ECO:0000313" key="4">
    <source>
        <dbReference type="Proteomes" id="UP000271241"/>
    </source>
</evidence>
<protein>
    <submittedName>
        <fullName evidence="3">Uncharacterized protein</fullName>
    </submittedName>
</protein>
<keyword evidence="2" id="KW-0732">Signal</keyword>
<evidence type="ECO:0000256" key="2">
    <source>
        <dbReference type="SAM" id="SignalP"/>
    </source>
</evidence>
<evidence type="ECO:0000313" key="3">
    <source>
        <dbReference type="EMBL" id="RKP05991.1"/>
    </source>
</evidence>
<gene>
    <name evidence="3" type="ORF">THASP1DRAFT_25605</name>
</gene>
<dbReference type="Proteomes" id="UP000271241">
    <property type="component" value="Unassembled WGS sequence"/>
</dbReference>
<reference evidence="4" key="1">
    <citation type="journal article" date="2018" name="Nat. Microbiol.">
        <title>Leveraging single-cell genomics to expand the fungal tree of life.</title>
        <authorList>
            <person name="Ahrendt S.R."/>
            <person name="Quandt C.A."/>
            <person name="Ciobanu D."/>
            <person name="Clum A."/>
            <person name="Salamov A."/>
            <person name="Andreopoulos B."/>
            <person name="Cheng J.F."/>
            <person name="Woyke T."/>
            <person name="Pelin A."/>
            <person name="Henrissat B."/>
            <person name="Reynolds N.K."/>
            <person name="Benny G.L."/>
            <person name="Smith M.E."/>
            <person name="James T.Y."/>
            <person name="Grigoriev I.V."/>
        </authorList>
    </citation>
    <scope>NUCLEOTIDE SEQUENCE [LARGE SCALE GENOMIC DNA]</scope>
    <source>
        <strain evidence="4">RSA 1356</strain>
    </source>
</reference>
<name>A0A4P9XKN0_9FUNG</name>
<feature type="chain" id="PRO_5020448240" evidence="2">
    <location>
        <begin position="28"/>
        <end position="465"/>
    </location>
</feature>